<dbReference type="Proteomes" id="UP001497623">
    <property type="component" value="Unassembled WGS sequence"/>
</dbReference>
<keyword evidence="2" id="KW-0732">Signal</keyword>
<keyword evidence="4" id="KW-1185">Reference proteome</keyword>
<feature type="chain" id="PRO_5043528220" evidence="2">
    <location>
        <begin position="17"/>
        <end position="204"/>
    </location>
</feature>
<dbReference type="AlphaFoldDB" id="A0AAV2SR21"/>
<name>A0AAV2SR21_MEGNR</name>
<proteinExistence type="predicted"/>
<protein>
    <submittedName>
        <fullName evidence="3">Uncharacterized protein</fullName>
    </submittedName>
</protein>
<gene>
    <name evidence="3" type="ORF">MNOR_LOCUS39436</name>
</gene>
<evidence type="ECO:0000256" key="2">
    <source>
        <dbReference type="SAM" id="SignalP"/>
    </source>
</evidence>
<comment type="caution">
    <text evidence="3">The sequence shown here is derived from an EMBL/GenBank/DDBJ whole genome shotgun (WGS) entry which is preliminary data.</text>
</comment>
<accession>A0AAV2SR21</accession>
<dbReference type="EMBL" id="CAXKWB010102542">
    <property type="protein sequence ID" value="CAL4226106.1"/>
    <property type="molecule type" value="Genomic_DNA"/>
</dbReference>
<evidence type="ECO:0000313" key="3">
    <source>
        <dbReference type="EMBL" id="CAL4226106.1"/>
    </source>
</evidence>
<evidence type="ECO:0000313" key="4">
    <source>
        <dbReference type="Proteomes" id="UP001497623"/>
    </source>
</evidence>
<evidence type="ECO:0000256" key="1">
    <source>
        <dbReference type="SAM" id="MobiDB-lite"/>
    </source>
</evidence>
<reference evidence="3 4" key="1">
    <citation type="submission" date="2024-05" db="EMBL/GenBank/DDBJ databases">
        <authorList>
            <person name="Wallberg A."/>
        </authorList>
    </citation>
    <scope>NUCLEOTIDE SEQUENCE [LARGE SCALE GENOMIC DNA]</scope>
</reference>
<feature type="signal peptide" evidence="2">
    <location>
        <begin position="1"/>
        <end position="16"/>
    </location>
</feature>
<sequence length="204" mass="22541">MRLLVILIIATAKCRGRSLLDHSQSLSTQDEGILLLTSHEQTPLTENPISSTATTSTTLDPWEEFCKEACEEGWASQECDCPDHGFRQSAAQNHRDVNSNENSNIKSYNKIHSLLTALHKLILKSKITSTTYAQIKSSLSINKTPSKTSKNVPKNKQYFISSNNDTSEPKTTSTTLDPWDEFCREACAEGLAGPECNCADYPIG</sequence>
<feature type="region of interest" description="Disordered" evidence="1">
    <location>
        <begin position="143"/>
        <end position="175"/>
    </location>
</feature>
<organism evidence="3 4">
    <name type="scientific">Meganyctiphanes norvegica</name>
    <name type="common">Northern krill</name>
    <name type="synonym">Thysanopoda norvegica</name>
    <dbReference type="NCBI Taxonomy" id="48144"/>
    <lineage>
        <taxon>Eukaryota</taxon>
        <taxon>Metazoa</taxon>
        <taxon>Ecdysozoa</taxon>
        <taxon>Arthropoda</taxon>
        <taxon>Crustacea</taxon>
        <taxon>Multicrustacea</taxon>
        <taxon>Malacostraca</taxon>
        <taxon>Eumalacostraca</taxon>
        <taxon>Eucarida</taxon>
        <taxon>Euphausiacea</taxon>
        <taxon>Euphausiidae</taxon>
        <taxon>Meganyctiphanes</taxon>
    </lineage>
</organism>